<feature type="region of interest" description="Disordered" evidence="1">
    <location>
        <begin position="320"/>
        <end position="351"/>
    </location>
</feature>
<dbReference type="OrthoDB" id="2930792at2759"/>
<name>A0A165C0T0_EXIGL</name>
<evidence type="ECO:0000313" key="3">
    <source>
        <dbReference type="Proteomes" id="UP000077266"/>
    </source>
</evidence>
<reference evidence="2 3" key="1">
    <citation type="journal article" date="2016" name="Mol. Biol. Evol.">
        <title>Comparative Genomics of Early-Diverging Mushroom-Forming Fungi Provides Insights into the Origins of Lignocellulose Decay Capabilities.</title>
        <authorList>
            <person name="Nagy L.G."/>
            <person name="Riley R."/>
            <person name="Tritt A."/>
            <person name="Adam C."/>
            <person name="Daum C."/>
            <person name="Floudas D."/>
            <person name="Sun H."/>
            <person name="Yadav J.S."/>
            <person name="Pangilinan J."/>
            <person name="Larsson K.H."/>
            <person name="Matsuura K."/>
            <person name="Barry K."/>
            <person name="Labutti K."/>
            <person name="Kuo R."/>
            <person name="Ohm R.A."/>
            <person name="Bhattacharya S.S."/>
            <person name="Shirouzu T."/>
            <person name="Yoshinaga Y."/>
            <person name="Martin F.M."/>
            <person name="Grigoriev I.V."/>
            <person name="Hibbett D.S."/>
        </authorList>
    </citation>
    <scope>NUCLEOTIDE SEQUENCE [LARGE SCALE GENOMIC DNA]</scope>
    <source>
        <strain evidence="2 3">HHB12029</strain>
    </source>
</reference>
<dbReference type="Proteomes" id="UP000077266">
    <property type="component" value="Unassembled WGS sequence"/>
</dbReference>
<dbReference type="InParanoid" id="A0A165C0T0"/>
<feature type="compositionally biased region" description="Polar residues" evidence="1">
    <location>
        <begin position="321"/>
        <end position="339"/>
    </location>
</feature>
<evidence type="ECO:0000256" key="1">
    <source>
        <dbReference type="SAM" id="MobiDB-lite"/>
    </source>
</evidence>
<proteinExistence type="predicted"/>
<accession>A0A165C0T0</accession>
<dbReference type="EMBL" id="KV426380">
    <property type="protein sequence ID" value="KZV81603.1"/>
    <property type="molecule type" value="Genomic_DNA"/>
</dbReference>
<evidence type="ECO:0000313" key="2">
    <source>
        <dbReference type="EMBL" id="KZV81603.1"/>
    </source>
</evidence>
<gene>
    <name evidence="2" type="ORF">EXIGLDRAFT_844484</name>
</gene>
<sequence length="394" mass="43681">MSVVDAPTISEQPVELGTFAIVRLDPVSSVRALEDEQATHEAAALAPRKYLVLVDTTGELSYTRAAGGLQLNLSFLVAGRNPPPLPHSWAAIPIHPTPALPDSDREPITASHALALERCYIYTLNPVTALVSRIYRHHSHGPRLSDDEHDIVRYCMITDGNRAVDEQQALKASVDVIPALDDEDDGGLDAEPPDAVQADIETFFPRMHAEHRPEMQLHVELWVDVTALDDVAEPLELAQEIEKLNEIERDWARRYVAAQLSNPQTADWIEDAGAVDPVPEDVITDGWFDDDALVRPEDAIEHRIERQVHDEDNYVMKDDAATSTSTRQSSVYSITSSPASRVRRSKGAHPQEGSGVFSILWLISRLSGVLGRVSIRLGRFIWSSLRLILGMRPI</sequence>
<keyword evidence="3" id="KW-1185">Reference proteome</keyword>
<organism evidence="2 3">
    <name type="scientific">Exidia glandulosa HHB12029</name>
    <dbReference type="NCBI Taxonomy" id="1314781"/>
    <lineage>
        <taxon>Eukaryota</taxon>
        <taxon>Fungi</taxon>
        <taxon>Dikarya</taxon>
        <taxon>Basidiomycota</taxon>
        <taxon>Agaricomycotina</taxon>
        <taxon>Agaricomycetes</taxon>
        <taxon>Auriculariales</taxon>
        <taxon>Exidiaceae</taxon>
        <taxon>Exidia</taxon>
    </lineage>
</organism>
<protein>
    <submittedName>
        <fullName evidence="2">Uncharacterized protein</fullName>
    </submittedName>
</protein>
<dbReference type="AlphaFoldDB" id="A0A165C0T0"/>